<reference evidence="3 4" key="1">
    <citation type="journal article" date="2021" name="Elife">
        <title>Chloroplast acquisition without the gene transfer in kleptoplastic sea slugs, Plakobranchus ocellatus.</title>
        <authorList>
            <person name="Maeda T."/>
            <person name="Takahashi S."/>
            <person name="Yoshida T."/>
            <person name="Shimamura S."/>
            <person name="Takaki Y."/>
            <person name="Nagai Y."/>
            <person name="Toyoda A."/>
            <person name="Suzuki Y."/>
            <person name="Arimoto A."/>
            <person name="Ishii H."/>
            <person name="Satoh N."/>
            <person name="Nishiyama T."/>
            <person name="Hasebe M."/>
            <person name="Maruyama T."/>
            <person name="Minagawa J."/>
            <person name="Obokata J."/>
            <person name="Shigenobu S."/>
        </authorList>
    </citation>
    <scope>NUCLEOTIDE SEQUENCE [LARGE SCALE GENOMIC DNA]</scope>
</reference>
<dbReference type="InterPro" id="IPR000182">
    <property type="entry name" value="GNAT_dom"/>
</dbReference>
<comment type="caution">
    <text evidence="3">The sequence shown here is derived from an EMBL/GenBank/DDBJ whole genome shotgun (WGS) entry which is preliminary data.</text>
</comment>
<dbReference type="CDD" id="cd04301">
    <property type="entry name" value="NAT_SF"/>
    <property type="match status" value="1"/>
</dbReference>
<dbReference type="EMBL" id="BMAT01010978">
    <property type="protein sequence ID" value="GFR64213.1"/>
    <property type="molecule type" value="Genomic_DNA"/>
</dbReference>
<feature type="region of interest" description="Disordered" evidence="1">
    <location>
        <begin position="225"/>
        <end position="261"/>
    </location>
</feature>
<dbReference type="SUPFAM" id="SSF55729">
    <property type="entry name" value="Acyl-CoA N-acyltransferases (Nat)"/>
    <property type="match status" value="1"/>
</dbReference>
<dbReference type="Proteomes" id="UP000762676">
    <property type="component" value="Unassembled WGS sequence"/>
</dbReference>
<gene>
    <name evidence="3" type="ORF">ElyMa_005500300</name>
</gene>
<dbReference type="GO" id="GO:0016747">
    <property type="term" value="F:acyltransferase activity, transferring groups other than amino-acyl groups"/>
    <property type="evidence" value="ECO:0007669"/>
    <property type="project" value="InterPro"/>
</dbReference>
<dbReference type="PANTHER" id="PTHR47403:SF6">
    <property type="entry name" value="N-ACETYLTRANSFERASE DOMAIN-CONTAINING PROTEIN"/>
    <property type="match status" value="1"/>
</dbReference>
<dbReference type="InterPro" id="IPR016181">
    <property type="entry name" value="Acyl_CoA_acyltransferase"/>
</dbReference>
<accession>A0AAV4ET80</accession>
<keyword evidence="4" id="KW-1185">Reference proteome</keyword>
<proteinExistence type="predicted"/>
<feature type="region of interest" description="Disordered" evidence="1">
    <location>
        <begin position="580"/>
        <end position="603"/>
    </location>
</feature>
<sequence length="730" mass="79139">MSAKVFMSPGVSVIKLLRDVIDSARAPPPHGQVVRSAVSRLLGADNHCGTLGIGARTLLTTNTNSARAGGVDKGTGLISSSTNKTAIDTGFLPNPPRVVSVHRMSSCNVTTSSATSVDFVRSTGNILSAKNKCDMSSTKVEGVISTSTMPSATSERVSCTETILLTANGGAKDLSSTKTEGTSNTCSLSSESKECDSSRKIILSKTLQSASGTKSISSSIGNISGARQLSSTSTKTDDDVDTISPTAKEGVTDKPPTVKEDVKSSATFSCTREDVFDKSSVVKEDVLSSGATTRECVTDKSSAVKEDLQRSEAISSTTKEDASCKGTLSPKPKNKLNDGTRISVSTLPAEVAFRQGTVSDHRAVVDLIDEGGLHDYLPVLYPHLVSYPGTFSFLATWNGKVVGHIMASVLDGGLTTLYRAGRVHKDYRGLGIYKALIKHAHRYASKHLPLHVHDILSLTDRADSVCGHFLAVGYRAVYRREGMQMFYETALARRSESAGAVTLNNQIEARELTRYDLHQIFQAPTLCRELFPQGRLFNWYIGYRFLGENVQHLVTPWTGAFVSLGGEPSTSKLPFSEINQNKTPKAVPNMPLPPPATSADMAEPLNESSRTSSACNLVEYDEDDHWENGFPHRIAMVTFYACHETLYGVFYSLDAYAKRGVSPDHFRAHLRQNLEVLQSRFPGKKVALAVTFDPTISRDCVTSCLAEQGIVDLMPNQEKWQILYERPAKK</sequence>
<evidence type="ECO:0000259" key="2">
    <source>
        <dbReference type="PROSITE" id="PS51186"/>
    </source>
</evidence>
<evidence type="ECO:0000256" key="1">
    <source>
        <dbReference type="SAM" id="MobiDB-lite"/>
    </source>
</evidence>
<name>A0AAV4ET80_9GAST</name>
<protein>
    <recommendedName>
        <fullName evidence="2">N-acetyltransferase domain-containing protein</fullName>
    </recommendedName>
</protein>
<dbReference type="AlphaFoldDB" id="A0AAV4ET80"/>
<dbReference type="PROSITE" id="PS51186">
    <property type="entry name" value="GNAT"/>
    <property type="match status" value="1"/>
</dbReference>
<organism evidence="3 4">
    <name type="scientific">Elysia marginata</name>
    <dbReference type="NCBI Taxonomy" id="1093978"/>
    <lineage>
        <taxon>Eukaryota</taxon>
        <taxon>Metazoa</taxon>
        <taxon>Spiralia</taxon>
        <taxon>Lophotrochozoa</taxon>
        <taxon>Mollusca</taxon>
        <taxon>Gastropoda</taxon>
        <taxon>Heterobranchia</taxon>
        <taxon>Euthyneura</taxon>
        <taxon>Panpulmonata</taxon>
        <taxon>Sacoglossa</taxon>
        <taxon>Placobranchoidea</taxon>
        <taxon>Plakobranchidae</taxon>
        <taxon>Elysia</taxon>
    </lineage>
</organism>
<dbReference type="Gene3D" id="3.40.630.30">
    <property type="match status" value="1"/>
</dbReference>
<feature type="region of interest" description="Disordered" evidence="1">
    <location>
        <begin position="308"/>
        <end position="334"/>
    </location>
</feature>
<dbReference type="PANTHER" id="PTHR47403">
    <property type="entry name" value="LOC100145250 PROTEIN"/>
    <property type="match status" value="1"/>
</dbReference>
<evidence type="ECO:0000313" key="4">
    <source>
        <dbReference type="Proteomes" id="UP000762676"/>
    </source>
</evidence>
<feature type="domain" description="N-acetyltransferase" evidence="2">
    <location>
        <begin position="351"/>
        <end position="494"/>
    </location>
</feature>
<feature type="compositionally biased region" description="Basic and acidic residues" evidence="1">
    <location>
        <begin position="250"/>
        <end position="261"/>
    </location>
</feature>
<feature type="compositionally biased region" description="Low complexity" evidence="1">
    <location>
        <begin position="225"/>
        <end position="234"/>
    </location>
</feature>
<evidence type="ECO:0000313" key="3">
    <source>
        <dbReference type="EMBL" id="GFR64213.1"/>
    </source>
</evidence>
<dbReference type="Pfam" id="PF00583">
    <property type="entry name" value="Acetyltransf_1"/>
    <property type="match status" value="1"/>
</dbReference>